<accession>A0A3A8MMI4</accession>
<dbReference type="EMBL" id="RAWG01000522">
    <property type="protein sequence ID" value="RKH28742.1"/>
    <property type="molecule type" value="Genomic_DNA"/>
</dbReference>
<dbReference type="RefSeq" id="WP_120630386.1">
    <property type="nucleotide sequence ID" value="NZ_RAWG01000522.1"/>
</dbReference>
<organism evidence="1 2">
    <name type="scientific">Corallococcus sicarius</name>
    <dbReference type="NCBI Taxonomy" id="2316726"/>
    <lineage>
        <taxon>Bacteria</taxon>
        <taxon>Pseudomonadati</taxon>
        <taxon>Myxococcota</taxon>
        <taxon>Myxococcia</taxon>
        <taxon>Myxococcales</taxon>
        <taxon>Cystobacterineae</taxon>
        <taxon>Myxococcaceae</taxon>
        <taxon>Corallococcus</taxon>
    </lineage>
</organism>
<name>A0A3A8MMI4_9BACT</name>
<evidence type="ECO:0000313" key="2">
    <source>
        <dbReference type="Proteomes" id="UP000273405"/>
    </source>
</evidence>
<keyword evidence="2" id="KW-1185">Reference proteome</keyword>
<dbReference type="Gene3D" id="2.30.110.50">
    <property type="match status" value="1"/>
</dbReference>
<comment type="caution">
    <text evidence="1">The sequence shown here is derived from an EMBL/GenBank/DDBJ whole genome shotgun (WGS) entry which is preliminary data.</text>
</comment>
<dbReference type="Proteomes" id="UP000273405">
    <property type="component" value="Unassembled WGS sequence"/>
</dbReference>
<proteinExistence type="predicted"/>
<dbReference type="AlphaFoldDB" id="A0A3A8MMI4"/>
<sequence>MHTIGNGGTMSRHSSPAFSWMVGAYGPEALSVLGLFETKSLSRPFDFRVDFFTRDGESLMVADLVGKDVLVTLSVRDGLSRFVHGQVRAIESLGLKTGCQRYRAHVAPKLWRLTQVHRSRICQGKSEPDILLLEQAVGRGADSRRPVPEPCMIPSLALEVASGRQLQAR</sequence>
<dbReference type="Pfam" id="PF05954">
    <property type="entry name" value="Phage_GPD"/>
    <property type="match status" value="1"/>
</dbReference>
<protein>
    <submittedName>
        <fullName evidence="1">Uncharacterized protein</fullName>
    </submittedName>
</protein>
<gene>
    <name evidence="1" type="ORF">D7X12_40020</name>
</gene>
<reference evidence="2" key="1">
    <citation type="submission" date="2018-09" db="EMBL/GenBank/DDBJ databases">
        <authorList>
            <person name="Livingstone P.G."/>
            <person name="Whitworth D.E."/>
        </authorList>
    </citation>
    <scope>NUCLEOTIDE SEQUENCE [LARGE SCALE GENOMIC DNA]</scope>
    <source>
        <strain evidence="2">CA040B</strain>
    </source>
</reference>
<evidence type="ECO:0000313" key="1">
    <source>
        <dbReference type="EMBL" id="RKH28742.1"/>
    </source>
</evidence>
<dbReference type="SUPFAM" id="SSF69279">
    <property type="entry name" value="Phage tail proteins"/>
    <property type="match status" value="1"/>
</dbReference>